<dbReference type="InterPro" id="IPR036291">
    <property type="entry name" value="NAD(P)-bd_dom_sf"/>
</dbReference>
<evidence type="ECO:0000313" key="4">
    <source>
        <dbReference type="EMBL" id="PIR06548.1"/>
    </source>
</evidence>
<dbReference type="GO" id="GO:0051287">
    <property type="term" value="F:NAD binding"/>
    <property type="evidence" value="ECO:0007669"/>
    <property type="project" value="InterPro"/>
</dbReference>
<dbReference type="InterPro" id="IPR014026">
    <property type="entry name" value="UDP-Glc/GDP-Man_DH_dimer"/>
</dbReference>
<dbReference type="PANTHER" id="PTHR43750:SF3">
    <property type="entry name" value="UDP-GLUCOSE 6-DEHYDROGENASE TUAD"/>
    <property type="match status" value="1"/>
</dbReference>
<reference evidence="4 5" key="1">
    <citation type="submission" date="2017-09" db="EMBL/GenBank/DDBJ databases">
        <title>Depth-based differentiation of microbial function through sediment-hosted aquifers and enrichment of novel symbionts in the deep terrestrial subsurface.</title>
        <authorList>
            <person name="Probst A.J."/>
            <person name="Ladd B."/>
            <person name="Jarett J.K."/>
            <person name="Geller-Mcgrath D.E."/>
            <person name="Sieber C.M."/>
            <person name="Emerson J.B."/>
            <person name="Anantharaman K."/>
            <person name="Thomas B.C."/>
            <person name="Malmstrom R."/>
            <person name="Stieglmeier M."/>
            <person name="Klingl A."/>
            <person name="Woyke T."/>
            <person name="Ryan C.M."/>
            <person name="Banfield J.F."/>
        </authorList>
    </citation>
    <scope>NUCLEOTIDE SEQUENCE [LARGE SCALE GENOMIC DNA]</scope>
    <source>
        <strain evidence="4">CG11_big_fil_rev_8_21_14_0_20_36_20</strain>
    </source>
</reference>
<accession>A0A2H0NCC0</accession>
<comment type="caution">
    <text evidence="4">The sequence shown here is derived from an EMBL/GenBank/DDBJ whole genome shotgun (WGS) entry which is preliminary data.</text>
</comment>
<name>A0A2H0NCC0_9BACT</name>
<dbReference type="SUPFAM" id="SSF48179">
    <property type="entry name" value="6-phosphogluconate dehydrogenase C-terminal domain-like"/>
    <property type="match status" value="1"/>
</dbReference>
<evidence type="ECO:0000256" key="1">
    <source>
        <dbReference type="ARBA" id="ARBA00006601"/>
    </source>
</evidence>
<dbReference type="Pfam" id="PF00984">
    <property type="entry name" value="UDPG_MGDP_dh"/>
    <property type="match status" value="1"/>
</dbReference>
<evidence type="ECO:0008006" key="6">
    <source>
        <dbReference type="Google" id="ProtNLM"/>
    </source>
</evidence>
<gene>
    <name evidence="4" type="ORF">COV55_03410</name>
</gene>
<evidence type="ECO:0000259" key="3">
    <source>
        <dbReference type="Pfam" id="PF03721"/>
    </source>
</evidence>
<dbReference type="Gene3D" id="1.20.5.100">
    <property type="entry name" value="Cytochrome c1, transmembrane anchor, C-terminal"/>
    <property type="match status" value="1"/>
</dbReference>
<protein>
    <recommendedName>
        <fullName evidence="6">UDP-glucose/GDP-mannose dehydrogenase dimerization</fullName>
    </recommendedName>
</protein>
<dbReference type="EMBL" id="PCWQ01000012">
    <property type="protein sequence ID" value="PIR06548.1"/>
    <property type="molecule type" value="Genomic_DNA"/>
</dbReference>
<dbReference type="SUPFAM" id="SSF51735">
    <property type="entry name" value="NAD(P)-binding Rossmann-fold domains"/>
    <property type="match status" value="1"/>
</dbReference>
<dbReference type="InterPro" id="IPR008927">
    <property type="entry name" value="6-PGluconate_DH-like_C_sf"/>
</dbReference>
<organism evidence="4 5">
    <name type="scientific">Candidatus Komeilibacteria bacterium CG11_big_fil_rev_8_21_14_0_20_36_20</name>
    <dbReference type="NCBI Taxonomy" id="1974477"/>
    <lineage>
        <taxon>Bacteria</taxon>
        <taxon>Candidatus Komeiliibacteriota</taxon>
    </lineage>
</organism>
<feature type="domain" description="UDP-glucose/GDP-mannose dehydrogenase dimerisation" evidence="2">
    <location>
        <begin position="163"/>
        <end position="261"/>
    </location>
</feature>
<dbReference type="InterPro" id="IPR001732">
    <property type="entry name" value="UDP-Glc/GDP-Man_DH_N"/>
</dbReference>
<dbReference type="Gene3D" id="3.40.50.720">
    <property type="entry name" value="NAD(P)-binding Rossmann-like Domain"/>
    <property type="match status" value="2"/>
</dbReference>
<proteinExistence type="inferred from homology"/>
<dbReference type="PANTHER" id="PTHR43750">
    <property type="entry name" value="UDP-GLUCOSE 6-DEHYDROGENASE TUAD"/>
    <property type="match status" value="1"/>
</dbReference>
<dbReference type="Proteomes" id="UP000230564">
    <property type="component" value="Unassembled WGS sequence"/>
</dbReference>
<sequence length="281" mass="31716">MDQNLTIGFIGQGYVGKNYADVIEERGYDIIRYDDTDKFIQNKDKLKDCDIVVVAVPTPTTPQGFDSSIVEKVLNLVGKNKIAVVKSTIKLGTTARLNEMYPDIDIMHSPEFLTAFTAANDVRTPSRNILGIEDINNPELVEKAKTVMKVFPKAPYELITQAENAELIKYGGNCWFYFKVVFMNILYDLIEQHEKIDYATIREALAKDPRIGYSHLDVLHQGGRGAGGACFIKDFEAFIEMLKETGLDKQRDTCENVRNINLHYMRSTGKDPDLLKGVYGE</sequence>
<evidence type="ECO:0000259" key="2">
    <source>
        <dbReference type="Pfam" id="PF00984"/>
    </source>
</evidence>
<feature type="domain" description="UDP-glucose/GDP-mannose dehydrogenase N-terminal" evidence="3">
    <location>
        <begin position="42"/>
        <end position="140"/>
    </location>
</feature>
<dbReference type="Pfam" id="PF03721">
    <property type="entry name" value="UDPG_MGDP_dh_N"/>
    <property type="match status" value="1"/>
</dbReference>
<evidence type="ECO:0000313" key="5">
    <source>
        <dbReference type="Proteomes" id="UP000230564"/>
    </source>
</evidence>
<comment type="similarity">
    <text evidence="1">Belongs to the UDP-glucose/GDP-mannose dehydrogenase family.</text>
</comment>
<dbReference type="GO" id="GO:0016616">
    <property type="term" value="F:oxidoreductase activity, acting on the CH-OH group of donors, NAD or NADP as acceptor"/>
    <property type="evidence" value="ECO:0007669"/>
    <property type="project" value="InterPro"/>
</dbReference>
<dbReference type="AlphaFoldDB" id="A0A2H0NCC0"/>